<keyword evidence="1" id="KW-0547">Nucleotide-binding</keyword>
<evidence type="ECO:0000313" key="5">
    <source>
        <dbReference type="Proteomes" id="UP000333828"/>
    </source>
</evidence>
<dbReference type="CDD" id="cd00754">
    <property type="entry name" value="Ubl_MoaD"/>
    <property type="match status" value="1"/>
</dbReference>
<dbReference type="PANTHER" id="PTHR33359:SF1">
    <property type="entry name" value="MOLYBDOPTERIN SYNTHASE SULFUR CARRIER SUBUNIT"/>
    <property type="match status" value="1"/>
</dbReference>
<sequence>MTPTIELLAFGGTREIVGAAQISFPLALTCTADHLLDTLCLHYPALAPRRQVLRLAVNGAYVGPDAQVSPGDEVALIPPVSGG</sequence>
<dbReference type="InterPro" id="IPR044672">
    <property type="entry name" value="MOCS2A"/>
</dbReference>
<evidence type="ECO:0000256" key="3">
    <source>
        <dbReference type="ARBA" id="ARBA00024247"/>
    </source>
</evidence>
<dbReference type="Proteomes" id="UP000333828">
    <property type="component" value="Unassembled WGS sequence"/>
</dbReference>
<reference evidence="4 5" key="1">
    <citation type="submission" date="2019-08" db="EMBL/GenBank/DDBJ databases">
        <authorList>
            <person name="Peeters C."/>
        </authorList>
    </citation>
    <scope>NUCLEOTIDE SEQUENCE [LARGE SCALE GENOMIC DNA]</scope>
    <source>
        <strain evidence="4 5">LMG 31115</strain>
    </source>
</reference>
<protein>
    <recommendedName>
        <fullName evidence="3">Molybdopterin synthase sulfur carrier subunit</fullName>
    </recommendedName>
</protein>
<dbReference type="GO" id="GO:0000166">
    <property type="term" value="F:nucleotide binding"/>
    <property type="evidence" value="ECO:0007669"/>
    <property type="project" value="UniProtKB-KW"/>
</dbReference>
<dbReference type="AlphaFoldDB" id="A0A5E4YF28"/>
<dbReference type="InterPro" id="IPR003749">
    <property type="entry name" value="ThiS/MoaD-like"/>
</dbReference>
<dbReference type="GO" id="GO:0006777">
    <property type="term" value="P:Mo-molybdopterin cofactor biosynthetic process"/>
    <property type="evidence" value="ECO:0007669"/>
    <property type="project" value="InterPro"/>
</dbReference>
<dbReference type="RefSeq" id="WP_150685936.1">
    <property type="nucleotide sequence ID" value="NZ_CABPSI010000005.1"/>
</dbReference>
<dbReference type="InterPro" id="IPR016155">
    <property type="entry name" value="Mopterin_synth/thiamin_S_b"/>
</dbReference>
<dbReference type="UniPathway" id="UPA00344"/>
<proteinExistence type="inferred from homology"/>
<gene>
    <name evidence="4" type="primary">moaD_1</name>
    <name evidence="4" type="ORF">PIN31115_04459</name>
</gene>
<keyword evidence="5" id="KW-1185">Reference proteome</keyword>
<evidence type="ECO:0000313" key="4">
    <source>
        <dbReference type="EMBL" id="VVE47314.1"/>
    </source>
</evidence>
<dbReference type="EMBL" id="CABPSI010000005">
    <property type="protein sequence ID" value="VVE47314.1"/>
    <property type="molecule type" value="Genomic_DNA"/>
</dbReference>
<dbReference type="GO" id="GO:1990133">
    <property type="term" value="C:molybdopterin adenylyltransferase complex"/>
    <property type="evidence" value="ECO:0007669"/>
    <property type="project" value="TreeGrafter"/>
</dbReference>
<dbReference type="InterPro" id="IPR012675">
    <property type="entry name" value="Beta-grasp_dom_sf"/>
</dbReference>
<dbReference type="SUPFAM" id="SSF54285">
    <property type="entry name" value="MoaD/ThiS"/>
    <property type="match status" value="1"/>
</dbReference>
<evidence type="ECO:0000256" key="1">
    <source>
        <dbReference type="ARBA" id="ARBA00022741"/>
    </source>
</evidence>
<comment type="similarity">
    <text evidence="2">Belongs to the MoaD family.</text>
</comment>
<organism evidence="4 5">
    <name type="scientific">Pandoraea iniqua</name>
    <dbReference type="NCBI Taxonomy" id="2508288"/>
    <lineage>
        <taxon>Bacteria</taxon>
        <taxon>Pseudomonadati</taxon>
        <taxon>Pseudomonadota</taxon>
        <taxon>Betaproteobacteria</taxon>
        <taxon>Burkholderiales</taxon>
        <taxon>Burkholderiaceae</taxon>
        <taxon>Pandoraea</taxon>
    </lineage>
</organism>
<evidence type="ECO:0000256" key="2">
    <source>
        <dbReference type="ARBA" id="ARBA00024200"/>
    </source>
</evidence>
<dbReference type="Pfam" id="PF02597">
    <property type="entry name" value="ThiS"/>
    <property type="match status" value="1"/>
</dbReference>
<name>A0A5E4YF28_9BURK</name>
<dbReference type="PANTHER" id="PTHR33359">
    <property type="entry name" value="MOLYBDOPTERIN SYNTHASE SULFUR CARRIER SUBUNIT"/>
    <property type="match status" value="1"/>
</dbReference>
<dbReference type="Gene3D" id="3.10.20.30">
    <property type="match status" value="1"/>
</dbReference>
<accession>A0A5E4YF28</accession>